<evidence type="ECO:0000256" key="1">
    <source>
        <dbReference type="ARBA" id="ARBA00023125"/>
    </source>
</evidence>
<dbReference type="InterPro" id="IPR025525">
    <property type="entry name" value="hAT-like_transposase_RNase-H"/>
</dbReference>
<feature type="domain" description="hAT-like transposase RNase-H fold" evidence="4">
    <location>
        <begin position="314"/>
        <end position="386"/>
    </location>
</feature>
<gene>
    <name evidence="5" type="ORF">Ddye_006225</name>
</gene>
<sequence>MPAHGQVDTTTQTQLQRHPDEFITSWQFDAMHVRECLARYITQTDQPIGIGESPFYKELITSAYNPQYEPVSRTTTRNDLIRLFETERDGLTSDIWNACSKQDYLCVTGHYLDSDWRITKRILGFRPMDFAHTAENIFNVIMEVLETYEITHRILSITFDNASANTNSIALFVVRNIPQDGGYFFHQRCACHIINLVVQAGLKQVSDQIDRIRDAISWICSSNPRFSEFKRHCKLNGLKPRRFQTDMPVRWNSTYLMLQNCLEYDTTITCFYNMKLTETGQLSPKLLYTDDWYVAKIFVQFLKIFYNATVTLSGVYYPTSSQAIHQIVEMSELLNSYREDEHLGAAVVVMETKLKKYWANIPLLYALSAIIDPRVKLSDYSEQITDIRTKLFEIFHIYETRFGNIDIPQSTRPETEPKQTSWSLLKRRKKDKSASTSSGQRSSPSSCTELIRYLEAQFDAVEDKEEFDLLLWWKTYTYGYPVLSHLVRDVLVIPVSTMSSEQAFSTSGRIIEPRRSCLSPEMVNVLTYLRDWEHAKKWLQNLTVDKELNLNFDNLYIVDPLGSGQGQN</sequence>
<dbReference type="Pfam" id="PF05699">
    <property type="entry name" value="Dimer_Tnp_hAT"/>
    <property type="match status" value="1"/>
</dbReference>
<evidence type="ECO:0000313" key="5">
    <source>
        <dbReference type="EMBL" id="KAK2659692.1"/>
    </source>
</evidence>
<dbReference type="PANTHER" id="PTHR46481">
    <property type="entry name" value="ZINC FINGER BED DOMAIN-CONTAINING PROTEIN 4"/>
    <property type="match status" value="1"/>
</dbReference>
<feature type="compositionally biased region" description="Low complexity" evidence="2">
    <location>
        <begin position="434"/>
        <end position="445"/>
    </location>
</feature>
<keyword evidence="1" id="KW-0238">DNA-binding</keyword>
<evidence type="ECO:0000259" key="4">
    <source>
        <dbReference type="Pfam" id="PF14372"/>
    </source>
</evidence>
<dbReference type="GO" id="GO:0046983">
    <property type="term" value="F:protein dimerization activity"/>
    <property type="evidence" value="ECO:0007669"/>
    <property type="project" value="InterPro"/>
</dbReference>
<protein>
    <recommendedName>
        <fullName evidence="7">Transposase</fullName>
    </recommendedName>
</protein>
<proteinExistence type="predicted"/>
<feature type="compositionally biased region" description="Polar residues" evidence="2">
    <location>
        <begin position="408"/>
        <end position="423"/>
    </location>
</feature>
<dbReference type="EMBL" id="JANJYI010000002">
    <property type="protein sequence ID" value="KAK2659692.1"/>
    <property type="molecule type" value="Genomic_DNA"/>
</dbReference>
<evidence type="ECO:0000259" key="3">
    <source>
        <dbReference type="Pfam" id="PF05699"/>
    </source>
</evidence>
<keyword evidence="6" id="KW-1185">Reference proteome</keyword>
<dbReference type="SUPFAM" id="SSF53098">
    <property type="entry name" value="Ribonuclease H-like"/>
    <property type="match status" value="1"/>
</dbReference>
<evidence type="ECO:0008006" key="7">
    <source>
        <dbReference type="Google" id="ProtNLM"/>
    </source>
</evidence>
<accession>A0AAD9XHY9</accession>
<dbReference type="PANTHER" id="PTHR46481:SF7">
    <property type="entry name" value="ZINC FINGER BED DOMAIN-CONTAINING PROTEIN RICESLEEPER 2-LIKE"/>
    <property type="match status" value="1"/>
</dbReference>
<dbReference type="Proteomes" id="UP001280121">
    <property type="component" value="Unassembled WGS sequence"/>
</dbReference>
<reference evidence="5" key="1">
    <citation type="journal article" date="2023" name="Plant J.">
        <title>Genome sequences and population genomics provide insights into the demographic history, inbreeding, and mutation load of two 'living fossil' tree species of Dipteronia.</title>
        <authorList>
            <person name="Feng Y."/>
            <person name="Comes H.P."/>
            <person name="Chen J."/>
            <person name="Zhu S."/>
            <person name="Lu R."/>
            <person name="Zhang X."/>
            <person name="Li P."/>
            <person name="Qiu J."/>
            <person name="Olsen K.M."/>
            <person name="Qiu Y."/>
        </authorList>
    </citation>
    <scope>NUCLEOTIDE SEQUENCE</scope>
    <source>
        <strain evidence="5">KIB01</strain>
    </source>
</reference>
<dbReference type="Pfam" id="PF14372">
    <property type="entry name" value="hAT-like_RNase-H"/>
    <property type="match status" value="1"/>
</dbReference>
<feature type="domain" description="HAT C-terminal dimerisation" evidence="3">
    <location>
        <begin position="449"/>
        <end position="532"/>
    </location>
</feature>
<dbReference type="InterPro" id="IPR012337">
    <property type="entry name" value="RNaseH-like_sf"/>
</dbReference>
<dbReference type="InterPro" id="IPR052035">
    <property type="entry name" value="ZnF_BED_domain_contain"/>
</dbReference>
<organism evidence="5 6">
    <name type="scientific">Dipteronia dyeriana</name>
    <dbReference type="NCBI Taxonomy" id="168575"/>
    <lineage>
        <taxon>Eukaryota</taxon>
        <taxon>Viridiplantae</taxon>
        <taxon>Streptophyta</taxon>
        <taxon>Embryophyta</taxon>
        <taxon>Tracheophyta</taxon>
        <taxon>Spermatophyta</taxon>
        <taxon>Magnoliopsida</taxon>
        <taxon>eudicotyledons</taxon>
        <taxon>Gunneridae</taxon>
        <taxon>Pentapetalae</taxon>
        <taxon>rosids</taxon>
        <taxon>malvids</taxon>
        <taxon>Sapindales</taxon>
        <taxon>Sapindaceae</taxon>
        <taxon>Hippocastanoideae</taxon>
        <taxon>Acereae</taxon>
        <taxon>Dipteronia</taxon>
    </lineage>
</organism>
<dbReference type="AlphaFoldDB" id="A0AAD9XHY9"/>
<comment type="caution">
    <text evidence="5">The sequence shown here is derived from an EMBL/GenBank/DDBJ whole genome shotgun (WGS) entry which is preliminary data.</text>
</comment>
<dbReference type="InterPro" id="IPR008906">
    <property type="entry name" value="HATC_C_dom"/>
</dbReference>
<feature type="region of interest" description="Disordered" evidence="2">
    <location>
        <begin position="408"/>
        <end position="445"/>
    </location>
</feature>
<dbReference type="GO" id="GO:0003677">
    <property type="term" value="F:DNA binding"/>
    <property type="evidence" value="ECO:0007669"/>
    <property type="project" value="UniProtKB-KW"/>
</dbReference>
<evidence type="ECO:0000313" key="6">
    <source>
        <dbReference type="Proteomes" id="UP001280121"/>
    </source>
</evidence>
<evidence type="ECO:0000256" key="2">
    <source>
        <dbReference type="SAM" id="MobiDB-lite"/>
    </source>
</evidence>
<name>A0AAD9XHY9_9ROSI</name>